<evidence type="ECO:0000256" key="2">
    <source>
        <dbReference type="ARBA" id="ARBA00023125"/>
    </source>
</evidence>
<dbReference type="Gene3D" id="1.10.10.10">
    <property type="entry name" value="Winged helix-like DNA-binding domain superfamily/Winged helix DNA-binding domain"/>
    <property type="match status" value="1"/>
</dbReference>
<dbReference type="InterPro" id="IPR000835">
    <property type="entry name" value="HTH_MarR-typ"/>
</dbReference>
<keyword evidence="3" id="KW-0804">Transcription</keyword>
<sequence>MCGARSPACVSILAIRRRGKKRHVTQGEAPHPPRIARHLERLAADTLAPLGLDPGEFDVLASLLRAGPPHEVTPTVLNESLMMSAGGLTKRLGKLEERELITRRLSSGDRRNLLVTLTARGKDLATKAVLAHTKATAGIVDAIGPEAREQLSDLLRQLLTNFEGSPSAGEHESPQRSEEPALRGGDV</sequence>
<reference evidence="7" key="1">
    <citation type="journal article" date="2019" name="Int. J. Syst. Evol. Microbiol.">
        <title>The Global Catalogue of Microorganisms (GCM) 10K type strain sequencing project: providing services to taxonomists for standard genome sequencing and annotation.</title>
        <authorList>
            <consortium name="The Broad Institute Genomics Platform"/>
            <consortium name="The Broad Institute Genome Sequencing Center for Infectious Disease"/>
            <person name="Wu L."/>
            <person name="Ma J."/>
        </authorList>
    </citation>
    <scope>NUCLEOTIDE SEQUENCE [LARGE SCALE GENOMIC DNA]</scope>
    <source>
        <strain evidence="7">CGMCC 4.7645</strain>
    </source>
</reference>
<gene>
    <name evidence="6" type="ORF">ACFSXZ_36065</name>
</gene>
<protein>
    <submittedName>
        <fullName evidence="6">MarR family winged helix-turn-helix transcriptional regulator</fullName>
    </submittedName>
</protein>
<dbReference type="SUPFAM" id="SSF46785">
    <property type="entry name" value="Winged helix' DNA-binding domain"/>
    <property type="match status" value="1"/>
</dbReference>
<evidence type="ECO:0000259" key="5">
    <source>
        <dbReference type="PROSITE" id="PS50995"/>
    </source>
</evidence>
<evidence type="ECO:0000256" key="1">
    <source>
        <dbReference type="ARBA" id="ARBA00023015"/>
    </source>
</evidence>
<feature type="compositionally biased region" description="Basic and acidic residues" evidence="4">
    <location>
        <begin position="169"/>
        <end position="187"/>
    </location>
</feature>
<keyword evidence="1" id="KW-0805">Transcription regulation</keyword>
<dbReference type="RefSeq" id="WP_378270527.1">
    <property type="nucleotide sequence ID" value="NZ_JBHUKR010000023.1"/>
</dbReference>
<organism evidence="6 7">
    <name type="scientific">Amycolatopsis pigmentata</name>
    <dbReference type="NCBI Taxonomy" id="450801"/>
    <lineage>
        <taxon>Bacteria</taxon>
        <taxon>Bacillati</taxon>
        <taxon>Actinomycetota</taxon>
        <taxon>Actinomycetes</taxon>
        <taxon>Pseudonocardiales</taxon>
        <taxon>Pseudonocardiaceae</taxon>
        <taxon>Amycolatopsis</taxon>
    </lineage>
</organism>
<accession>A0ABW5G6Q8</accession>
<dbReference type="EMBL" id="JBHUKR010000023">
    <property type="protein sequence ID" value="MFD2421762.1"/>
    <property type="molecule type" value="Genomic_DNA"/>
</dbReference>
<dbReference type="PROSITE" id="PS50995">
    <property type="entry name" value="HTH_MARR_2"/>
    <property type="match status" value="1"/>
</dbReference>
<dbReference type="Pfam" id="PF12802">
    <property type="entry name" value="MarR_2"/>
    <property type="match status" value="1"/>
</dbReference>
<dbReference type="PANTHER" id="PTHR42756:SF1">
    <property type="entry name" value="TRANSCRIPTIONAL REPRESSOR OF EMRAB OPERON"/>
    <property type="match status" value="1"/>
</dbReference>
<keyword evidence="2" id="KW-0238">DNA-binding</keyword>
<feature type="domain" description="HTH marR-type" evidence="5">
    <location>
        <begin position="5"/>
        <end position="160"/>
    </location>
</feature>
<proteinExistence type="predicted"/>
<dbReference type="InterPro" id="IPR036390">
    <property type="entry name" value="WH_DNA-bd_sf"/>
</dbReference>
<evidence type="ECO:0000313" key="7">
    <source>
        <dbReference type="Proteomes" id="UP001597417"/>
    </source>
</evidence>
<dbReference type="PANTHER" id="PTHR42756">
    <property type="entry name" value="TRANSCRIPTIONAL REGULATOR, MARR"/>
    <property type="match status" value="1"/>
</dbReference>
<evidence type="ECO:0000256" key="4">
    <source>
        <dbReference type="SAM" id="MobiDB-lite"/>
    </source>
</evidence>
<feature type="region of interest" description="Disordered" evidence="4">
    <location>
        <begin position="162"/>
        <end position="187"/>
    </location>
</feature>
<dbReference type="SMART" id="SM00347">
    <property type="entry name" value="HTH_MARR"/>
    <property type="match status" value="1"/>
</dbReference>
<dbReference type="Proteomes" id="UP001597417">
    <property type="component" value="Unassembled WGS sequence"/>
</dbReference>
<name>A0ABW5G6Q8_9PSEU</name>
<evidence type="ECO:0000256" key="3">
    <source>
        <dbReference type="ARBA" id="ARBA00023163"/>
    </source>
</evidence>
<comment type="caution">
    <text evidence="6">The sequence shown here is derived from an EMBL/GenBank/DDBJ whole genome shotgun (WGS) entry which is preliminary data.</text>
</comment>
<dbReference type="PRINTS" id="PR00598">
    <property type="entry name" value="HTHMARR"/>
</dbReference>
<dbReference type="InterPro" id="IPR036388">
    <property type="entry name" value="WH-like_DNA-bd_sf"/>
</dbReference>
<evidence type="ECO:0000313" key="6">
    <source>
        <dbReference type="EMBL" id="MFD2421762.1"/>
    </source>
</evidence>
<keyword evidence="7" id="KW-1185">Reference proteome</keyword>